<keyword evidence="1" id="KW-0479">Metal-binding</keyword>
<evidence type="ECO:0000313" key="4">
    <source>
        <dbReference type="Ensembl" id="ENSORLP00020028447.1"/>
    </source>
</evidence>
<dbReference type="InterPro" id="IPR028846">
    <property type="entry name" value="Recoverin"/>
</dbReference>
<reference evidence="4" key="3">
    <citation type="submission" date="2025-08" db="UniProtKB">
        <authorList>
            <consortium name="Ensembl"/>
        </authorList>
    </citation>
    <scope>IDENTIFICATION</scope>
    <source>
        <strain evidence="4">HNI</strain>
    </source>
</reference>
<keyword evidence="2" id="KW-0677">Repeat</keyword>
<accession>A0A3P9M5V0</accession>
<reference evidence="4" key="4">
    <citation type="submission" date="2025-09" db="UniProtKB">
        <authorList>
            <consortium name="Ensembl"/>
        </authorList>
    </citation>
    <scope>IDENTIFICATION</scope>
    <source>
        <strain evidence="4">HNI</strain>
    </source>
</reference>
<sequence length="70" mass="8193">MLAVMTSIYDMMGRYTLPTVREDSSIEHVEKFFHKMDCNRDGVVIIDEFIETCQKDEDIIASMQLFENVL</sequence>
<dbReference type="Gene3D" id="1.10.238.10">
    <property type="entry name" value="EF-hand"/>
    <property type="match status" value="1"/>
</dbReference>
<dbReference type="SUPFAM" id="SSF47473">
    <property type="entry name" value="EF-hand"/>
    <property type="match status" value="1"/>
</dbReference>
<dbReference type="PROSITE" id="PS50222">
    <property type="entry name" value="EF_HAND_2"/>
    <property type="match status" value="1"/>
</dbReference>
<reference key="1">
    <citation type="journal article" date="2007" name="Nature">
        <title>The medaka draft genome and insights into vertebrate genome evolution.</title>
        <authorList>
            <person name="Kasahara M."/>
            <person name="Naruse K."/>
            <person name="Sasaki S."/>
            <person name="Nakatani Y."/>
            <person name="Qu W."/>
            <person name="Ahsan B."/>
            <person name="Yamada T."/>
            <person name="Nagayasu Y."/>
            <person name="Doi K."/>
            <person name="Kasai Y."/>
            <person name="Jindo T."/>
            <person name="Kobayashi D."/>
            <person name="Shimada A."/>
            <person name="Toyoda A."/>
            <person name="Kuroki Y."/>
            <person name="Fujiyama A."/>
            <person name="Sasaki T."/>
            <person name="Shimizu A."/>
            <person name="Asakawa S."/>
            <person name="Shimizu N."/>
            <person name="Hashimoto S."/>
            <person name="Yang J."/>
            <person name="Lee Y."/>
            <person name="Matsushima K."/>
            <person name="Sugano S."/>
            <person name="Sakaizumi M."/>
            <person name="Narita T."/>
            <person name="Ohishi K."/>
            <person name="Haga S."/>
            <person name="Ohta F."/>
            <person name="Nomoto H."/>
            <person name="Nogata K."/>
            <person name="Morishita T."/>
            <person name="Endo T."/>
            <person name="Shin-I T."/>
            <person name="Takeda H."/>
            <person name="Morishita S."/>
            <person name="Kohara Y."/>
        </authorList>
    </citation>
    <scope>NUCLEOTIDE SEQUENCE [LARGE SCALE GENOMIC DNA]</scope>
    <source>
        <strain>Hd-rR</strain>
    </source>
</reference>
<reference evidence="4 5" key="2">
    <citation type="submission" date="2017-04" db="EMBL/GenBank/DDBJ databases">
        <title>CpG methylation of centromeres and impact of large insertions on vertebrate speciation.</title>
        <authorList>
            <person name="Ichikawa K."/>
            <person name="Yoshimura J."/>
            <person name="Morishita S."/>
        </authorList>
    </citation>
    <scope>NUCLEOTIDE SEQUENCE</scope>
    <source>
        <strain evidence="4 5">HNI</strain>
    </source>
</reference>
<feature type="domain" description="EF-hand" evidence="3">
    <location>
        <begin position="24"/>
        <end position="59"/>
    </location>
</feature>
<dbReference type="PANTHER" id="PTHR23055">
    <property type="entry name" value="CALCIUM BINDING PROTEINS"/>
    <property type="match status" value="1"/>
</dbReference>
<dbReference type="InterPro" id="IPR011992">
    <property type="entry name" value="EF-hand-dom_pair"/>
</dbReference>
<dbReference type="Proteomes" id="UP000265180">
    <property type="component" value="Chromosome 12"/>
</dbReference>
<proteinExistence type="predicted"/>
<evidence type="ECO:0000256" key="2">
    <source>
        <dbReference type="ARBA" id="ARBA00022737"/>
    </source>
</evidence>
<dbReference type="PANTHER" id="PTHR23055:SF165">
    <property type="entry name" value="CALSENILIN"/>
    <property type="match status" value="1"/>
</dbReference>
<dbReference type="GO" id="GO:0005509">
    <property type="term" value="F:calcium ion binding"/>
    <property type="evidence" value="ECO:0007669"/>
    <property type="project" value="InterPro"/>
</dbReference>
<evidence type="ECO:0000256" key="1">
    <source>
        <dbReference type="ARBA" id="ARBA00022723"/>
    </source>
</evidence>
<dbReference type="InterPro" id="IPR002048">
    <property type="entry name" value="EF_hand_dom"/>
</dbReference>
<dbReference type="Ensembl" id="ENSORLT00020031577.1">
    <property type="protein sequence ID" value="ENSORLP00020028447.1"/>
    <property type="gene ID" value="ENSORLG00020011910.1"/>
</dbReference>
<protein>
    <recommendedName>
        <fullName evidence="3">EF-hand domain-containing protein</fullName>
    </recommendedName>
</protein>
<name>A0A3P9M5V0_ORYLA</name>
<evidence type="ECO:0000259" key="3">
    <source>
        <dbReference type="PROSITE" id="PS50222"/>
    </source>
</evidence>
<organism evidence="4 5">
    <name type="scientific">Oryzias latipes</name>
    <name type="common">Japanese rice fish</name>
    <name type="synonym">Japanese killifish</name>
    <dbReference type="NCBI Taxonomy" id="8090"/>
    <lineage>
        <taxon>Eukaryota</taxon>
        <taxon>Metazoa</taxon>
        <taxon>Chordata</taxon>
        <taxon>Craniata</taxon>
        <taxon>Vertebrata</taxon>
        <taxon>Euteleostomi</taxon>
        <taxon>Actinopterygii</taxon>
        <taxon>Neopterygii</taxon>
        <taxon>Teleostei</taxon>
        <taxon>Neoteleostei</taxon>
        <taxon>Acanthomorphata</taxon>
        <taxon>Ovalentaria</taxon>
        <taxon>Atherinomorphae</taxon>
        <taxon>Beloniformes</taxon>
        <taxon>Adrianichthyidae</taxon>
        <taxon>Oryziinae</taxon>
        <taxon>Oryzias</taxon>
    </lineage>
</organism>
<evidence type="ECO:0000313" key="5">
    <source>
        <dbReference type="Proteomes" id="UP000265180"/>
    </source>
</evidence>
<dbReference type="AlphaFoldDB" id="A0A3P9M5V0"/>